<evidence type="ECO:0000313" key="4">
    <source>
        <dbReference type="EMBL" id="PZA21901.1"/>
    </source>
</evidence>
<reference evidence="3 6" key="2">
    <citation type="submission" date="2020-08" db="EMBL/GenBank/DDBJ databases">
        <title>Sequencing the genomes of 1000 actinobacteria strains.</title>
        <authorList>
            <person name="Klenk H.-P."/>
        </authorList>
    </citation>
    <scope>NUCLEOTIDE SEQUENCE [LARGE SCALE GENOMIC DNA]</scope>
    <source>
        <strain evidence="3 6">DSM 16678</strain>
    </source>
</reference>
<evidence type="ECO:0000313" key="6">
    <source>
        <dbReference type="Proteomes" id="UP000580718"/>
    </source>
</evidence>
<dbReference type="Proteomes" id="UP000247602">
    <property type="component" value="Unassembled WGS sequence"/>
</dbReference>
<feature type="region of interest" description="Disordered" evidence="1">
    <location>
        <begin position="118"/>
        <end position="164"/>
    </location>
</feature>
<dbReference type="InterPro" id="IPR055706">
    <property type="entry name" value="Slg1/2_DUF7282"/>
</dbReference>
<evidence type="ECO:0000256" key="1">
    <source>
        <dbReference type="SAM" id="MobiDB-lite"/>
    </source>
</evidence>
<name>A0A323VBF2_9ACTN</name>
<feature type="domain" description="DUF7282" evidence="2">
    <location>
        <begin position="43"/>
        <end position="137"/>
    </location>
</feature>
<dbReference type="OrthoDB" id="5193102at2"/>
<comment type="caution">
    <text evidence="4">The sequence shown here is derived from an EMBL/GenBank/DDBJ whole genome shotgun (WGS) entry which is preliminary data.</text>
</comment>
<dbReference type="EMBL" id="QKNV01000059">
    <property type="protein sequence ID" value="PZA21901.1"/>
    <property type="molecule type" value="Genomic_DNA"/>
</dbReference>
<evidence type="ECO:0000313" key="5">
    <source>
        <dbReference type="Proteomes" id="UP000247602"/>
    </source>
</evidence>
<sequence length="164" mass="16557">MAVLLLAGCGDDAPEGDAPASSPATAGETTVAPGGQAGSDQQADLSFEDQEGDGSSAVVDTVSAPQGGFVVVTVDEDDRPDDGTVLGSTQLQVGTTDDVEVALEPALTEDTDLEATLFADTDGNGEFDQDTDQPVPEPVSGSDDDDDSSDDSDVVDDGAEYAVR</sequence>
<feature type="region of interest" description="Disordered" evidence="1">
    <location>
        <begin position="1"/>
        <end position="66"/>
    </location>
</feature>
<evidence type="ECO:0000313" key="3">
    <source>
        <dbReference type="EMBL" id="MBB3676710.1"/>
    </source>
</evidence>
<protein>
    <recommendedName>
        <fullName evidence="2">DUF7282 domain-containing protein</fullName>
    </recommendedName>
</protein>
<gene>
    <name evidence="4" type="ORF">DMO24_07785</name>
    <name evidence="3" type="ORF">FHX36_002445</name>
</gene>
<dbReference type="Pfam" id="PF23951">
    <property type="entry name" value="DUF7282"/>
    <property type="match status" value="1"/>
</dbReference>
<reference evidence="4 5" key="1">
    <citation type="submission" date="2018-06" db="EMBL/GenBank/DDBJ databases">
        <title>Draft genome sequence of Modestobacter versicolor CP153-2.</title>
        <authorList>
            <person name="Gundlapally S.R."/>
        </authorList>
    </citation>
    <scope>NUCLEOTIDE SEQUENCE [LARGE SCALE GENOMIC DNA]</scope>
    <source>
        <strain evidence="4 5">CP153-2</strain>
    </source>
</reference>
<feature type="compositionally biased region" description="Acidic residues" evidence="1">
    <location>
        <begin position="142"/>
        <end position="164"/>
    </location>
</feature>
<dbReference type="RefSeq" id="WP_110551748.1">
    <property type="nucleotide sequence ID" value="NZ_JACIBU010000001.1"/>
</dbReference>
<keyword evidence="5" id="KW-1185">Reference proteome</keyword>
<proteinExistence type="predicted"/>
<organism evidence="4 5">
    <name type="scientific">Modestobacter versicolor</name>
    <dbReference type="NCBI Taxonomy" id="429133"/>
    <lineage>
        <taxon>Bacteria</taxon>
        <taxon>Bacillati</taxon>
        <taxon>Actinomycetota</taxon>
        <taxon>Actinomycetes</taxon>
        <taxon>Geodermatophilales</taxon>
        <taxon>Geodermatophilaceae</taxon>
        <taxon>Modestobacter</taxon>
    </lineage>
</organism>
<accession>A0A323VBF2</accession>
<dbReference type="Proteomes" id="UP000580718">
    <property type="component" value="Unassembled WGS sequence"/>
</dbReference>
<dbReference type="EMBL" id="JACIBU010000001">
    <property type="protein sequence ID" value="MBB3676710.1"/>
    <property type="molecule type" value="Genomic_DNA"/>
</dbReference>
<dbReference type="AlphaFoldDB" id="A0A323VBF2"/>
<evidence type="ECO:0000259" key="2">
    <source>
        <dbReference type="Pfam" id="PF23951"/>
    </source>
</evidence>